<dbReference type="Pfam" id="PF00857">
    <property type="entry name" value="Isochorismatase"/>
    <property type="match status" value="1"/>
</dbReference>
<dbReference type="SUPFAM" id="SSF52499">
    <property type="entry name" value="Isochorismatase-like hydrolases"/>
    <property type="match status" value="1"/>
</dbReference>
<protein>
    <submittedName>
        <fullName evidence="2">Cysteine hydrolase</fullName>
    </submittedName>
</protein>
<evidence type="ECO:0000313" key="2">
    <source>
        <dbReference type="EMBL" id="TYT76030.1"/>
    </source>
</evidence>
<proteinExistence type="predicted"/>
<dbReference type="CDD" id="cd00431">
    <property type="entry name" value="cysteine_hydrolases"/>
    <property type="match status" value="1"/>
</dbReference>
<organism evidence="2 3">
    <name type="scientific">Desulfobotulus mexicanus</name>
    <dbReference type="NCBI Taxonomy" id="2586642"/>
    <lineage>
        <taxon>Bacteria</taxon>
        <taxon>Pseudomonadati</taxon>
        <taxon>Thermodesulfobacteriota</taxon>
        <taxon>Desulfobacteria</taxon>
        <taxon>Desulfobacterales</taxon>
        <taxon>Desulfobacteraceae</taxon>
        <taxon>Desulfobotulus</taxon>
    </lineage>
</organism>
<gene>
    <name evidence="2" type="ORF">FIM25_00290</name>
</gene>
<keyword evidence="2" id="KW-0378">Hydrolase</keyword>
<sequence length="192" mass="21286">MLSEKYALMIIDMQKDFVLPDAPLCIAGAAETLPRIGELLEAFRVRRLPVIHVIRHHRADGVDVEGIREKYFTEGPGFAVPGTEGAEIVDELTPLANEYVLVKRRFSAFMQTELDFILRRLGVDHLVVCGTQWPVCIRTTIFDALALGYGVTSIVDATSASSEEVAQANIRDIKAMGVSCLEVNSFIRDCLF</sequence>
<dbReference type="InterPro" id="IPR036380">
    <property type="entry name" value="Isochorismatase-like_sf"/>
</dbReference>
<feature type="domain" description="Isochorismatase-like" evidence="1">
    <location>
        <begin position="7"/>
        <end position="183"/>
    </location>
</feature>
<dbReference type="OrthoDB" id="9791276at2"/>
<name>A0A5Q4VIQ4_9BACT</name>
<evidence type="ECO:0000259" key="1">
    <source>
        <dbReference type="Pfam" id="PF00857"/>
    </source>
</evidence>
<keyword evidence="3" id="KW-1185">Reference proteome</keyword>
<dbReference type="AlphaFoldDB" id="A0A5Q4VIQ4"/>
<reference evidence="2 3" key="1">
    <citation type="submission" date="2019-06" db="EMBL/GenBank/DDBJ databases">
        <title>Desulfobotulus mexicanus sp. nov., a novel sulfate-reducing bacterium isolated from the sediment of an alkaline crater lake in Mexico.</title>
        <authorList>
            <person name="Hirschler-Rea A."/>
        </authorList>
    </citation>
    <scope>NUCLEOTIDE SEQUENCE [LARGE SCALE GENOMIC DNA]</scope>
    <source>
        <strain evidence="2 3">PAR22N</strain>
    </source>
</reference>
<evidence type="ECO:0000313" key="3">
    <source>
        <dbReference type="Proteomes" id="UP000321899"/>
    </source>
</evidence>
<accession>A0A5Q4VIQ4</accession>
<dbReference type="EMBL" id="VDMB01000001">
    <property type="protein sequence ID" value="TYT76030.1"/>
    <property type="molecule type" value="Genomic_DNA"/>
</dbReference>
<dbReference type="Proteomes" id="UP000321899">
    <property type="component" value="Unassembled WGS sequence"/>
</dbReference>
<dbReference type="RefSeq" id="WP_139444980.1">
    <property type="nucleotide sequence ID" value="NZ_VDMB01000001.1"/>
</dbReference>
<dbReference type="GO" id="GO:0016787">
    <property type="term" value="F:hydrolase activity"/>
    <property type="evidence" value="ECO:0007669"/>
    <property type="project" value="UniProtKB-KW"/>
</dbReference>
<dbReference type="PANTHER" id="PTHR47044">
    <property type="entry name" value="OS02G0276400 PROTEIN"/>
    <property type="match status" value="1"/>
</dbReference>
<dbReference type="Gene3D" id="3.40.50.850">
    <property type="entry name" value="Isochorismatase-like"/>
    <property type="match status" value="1"/>
</dbReference>
<comment type="caution">
    <text evidence="2">The sequence shown here is derived from an EMBL/GenBank/DDBJ whole genome shotgun (WGS) entry which is preliminary data.</text>
</comment>
<dbReference type="InterPro" id="IPR000868">
    <property type="entry name" value="Isochorismatase-like_dom"/>
</dbReference>